<feature type="domain" description="RNase H type-2" evidence="17">
    <location>
        <begin position="77"/>
        <end position="266"/>
    </location>
</feature>
<evidence type="ECO:0000256" key="10">
    <source>
        <dbReference type="ARBA" id="ARBA00022723"/>
    </source>
</evidence>
<dbReference type="InterPro" id="IPR001352">
    <property type="entry name" value="RNase_HII/HIII"/>
</dbReference>
<comment type="cofactor">
    <cofactor evidence="2">
        <name>Mg(2+)</name>
        <dbReference type="ChEBI" id="CHEBI:18420"/>
    </cofactor>
</comment>
<accession>A0A292YSM2</accession>
<protein>
    <recommendedName>
        <fullName evidence="7 14">Ribonuclease HII</fullName>
        <shortName evidence="14">RNase HII</shortName>
        <ecNumber evidence="6 14">3.1.26.4</ecNumber>
    </recommendedName>
</protein>
<feature type="binding site" evidence="14 15">
    <location>
        <position position="83"/>
    </location>
    <ligand>
        <name>a divalent metal cation</name>
        <dbReference type="ChEBI" id="CHEBI:60240"/>
    </ligand>
</feature>
<dbReference type="InterPro" id="IPR022898">
    <property type="entry name" value="RNase_HII"/>
</dbReference>
<comment type="similarity">
    <text evidence="5 14 16">Belongs to the RNase HII family.</text>
</comment>
<keyword evidence="11 14" id="KW-0255">Endonuclease</keyword>
<evidence type="ECO:0000256" key="5">
    <source>
        <dbReference type="ARBA" id="ARBA00007383"/>
    </source>
</evidence>
<dbReference type="NCBIfam" id="NF000595">
    <property type="entry name" value="PRK00015.1-3"/>
    <property type="match status" value="1"/>
</dbReference>
<dbReference type="Pfam" id="PF01351">
    <property type="entry name" value="RNase_HII"/>
    <property type="match status" value="1"/>
</dbReference>
<evidence type="ECO:0000256" key="14">
    <source>
        <dbReference type="HAMAP-Rule" id="MF_00052"/>
    </source>
</evidence>
<keyword evidence="8 14" id="KW-0963">Cytoplasm</keyword>
<keyword evidence="13 14" id="KW-0464">Manganese</keyword>
<evidence type="ECO:0000256" key="16">
    <source>
        <dbReference type="RuleBase" id="RU003515"/>
    </source>
</evidence>
<name>A0A292YSM2_9BACL</name>
<dbReference type="GO" id="GO:0003723">
    <property type="term" value="F:RNA binding"/>
    <property type="evidence" value="ECO:0007669"/>
    <property type="project" value="UniProtKB-UniRule"/>
</dbReference>
<feature type="binding site" evidence="14 15">
    <location>
        <position position="84"/>
    </location>
    <ligand>
        <name>a divalent metal cation</name>
        <dbReference type="ChEBI" id="CHEBI:60240"/>
    </ligand>
</feature>
<keyword evidence="10 14" id="KW-0479">Metal-binding</keyword>
<comment type="caution">
    <text evidence="18">The sequence shown here is derived from an EMBL/GenBank/DDBJ whole genome shotgun (WGS) entry which is preliminary data.</text>
</comment>
<dbReference type="SUPFAM" id="SSF53098">
    <property type="entry name" value="Ribonuclease H-like"/>
    <property type="match status" value="1"/>
</dbReference>
<keyword evidence="9 14" id="KW-0540">Nuclease</keyword>
<dbReference type="EMBL" id="BDUF01000095">
    <property type="protein sequence ID" value="GAX91424.1"/>
    <property type="molecule type" value="Genomic_DNA"/>
</dbReference>
<evidence type="ECO:0000256" key="13">
    <source>
        <dbReference type="ARBA" id="ARBA00023211"/>
    </source>
</evidence>
<proteinExistence type="inferred from homology"/>
<evidence type="ECO:0000256" key="9">
    <source>
        <dbReference type="ARBA" id="ARBA00022722"/>
    </source>
</evidence>
<evidence type="ECO:0000259" key="17">
    <source>
        <dbReference type="PROSITE" id="PS51975"/>
    </source>
</evidence>
<comment type="subcellular location">
    <subcellularLocation>
        <location evidence="4 14">Cytoplasm</location>
    </subcellularLocation>
</comment>
<evidence type="ECO:0000256" key="8">
    <source>
        <dbReference type="ARBA" id="ARBA00022490"/>
    </source>
</evidence>
<evidence type="ECO:0000256" key="4">
    <source>
        <dbReference type="ARBA" id="ARBA00004496"/>
    </source>
</evidence>
<dbReference type="HAMAP" id="MF_00052_B">
    <property type="entry name" value="RNase_HII_B"/>
    <property type="match status" value="1"/>
</dbReference>
<dbReference type="FunFam" id="3.30.420.10:FF:000006">
    <property type="entry name" value="Ribonuclease HII"/>
    <property type="match status" value="1"/>
</dbReference>
<dbReference type="EC" id="3.1.26.4" evidence="6 14"/>
<feature type="binding site" evidence="14 15">
    <location>
        <position position="175"/>
    </location>
    <ligand>
        <name>a divalent metal cation</name>
        <dbReference type="ChEBI" id="CHEBI:60240"/>
    </ligand>
</feature>
<dbReference type="Proteomes" id="UP000217785">
    <property type="component" value="Unassembled WGS sequence"/>
</dbReference>
<evidence type="ECO:0000313" key="19">
    <source>
        <dbReference type="Proteomes" id="UP000217785"/>
    </source>
</evidence>
<dbReference type="GO" id="GO:0004523">
    <property type="term" value="F:RNA-DNA hybrid ribonuclease activity"/>
    <property type="evidence" value="ECO:0007669"/>
    <property type="project" value="UniProtKB-UniRule"/>
</dbReference>
<organism evidence="18 19">
    <name type="scientific">Effusibacillus lacus</name>
    <dbReference type="NCBI Taxonomy" id="1348429"/>
    <lineage>
        <taxon>Bacteria</taxon>
        <taxon>Bacillati</taxon>
        <taxon>Bacillota</taxon>
        <taxon>Bacilli</taxon>
        <taxon>Bacillales</taxon>
        <taxon>Alicyclobacillaceae</taxon>
        <taxon>Effusibacillus</taxon>
    </lineage>
</organism>
<dbReference type="Gene3D" id="3.30.420.10">
    <property type="entry name" value="Ribonuclease H-like superfamily/Ribonuclease H"/>
    <property type="match status" value="1"/>
</dbReference>
<dbReference type="AlphaFoldDB" id="A0A292YSM2"/>
<dbReference type="GO" id="GO:0043137">
    <property type="term" value="P:DNA replication, removal of RNA primer"/>
    <property type="evidence" value="ECO:0007669"/>
    <property type="project" value="TreeGrafter"/>
</dbReference>
<dbReference type="CDD" id="cd07182">
    <property type="entry name" value="RNase_HII_bacteria_HII_like"/>
    <property type="match status" value="1"/>
</dbReference>
<keyword evidence="19" id="KW-1185">Reference proteome</keyword>
<dbReference type="InterPro" id="IPR024567">
    <property type="entry name" value="RNase_HII/HIII_dom"/>
</dbReference>
<gene>
    <name evidence="14" type="primary">rnhB</name>
    <name evidence="18" type="ORF">EFBL_3093</name>
</gene>
<evidence type="ECO:0000256" key="15">
    <source>
        <dbReference type="PROSITE-ProRule" id="PRU01319"/>
    </source>
</evidence>
<comment type="function">
    <text evidence="3 14 16">Endonuclease that specifically degrades the RNA of RNA-DNA hybrids.</text>
</comment>
<evidence type="ECO:0000256" key="12">
    <source>
        <dbReference type="ARBA" id="ARBA00022801"/>
    </source>
</evidence>
<evidence type="ECO:0000256" key="7">
    <source>
        <dbReference type="ARBA" id="ARBA00019179"/>
    </source>
</evidence>
<reference evidence="19" key="1">
    <citation type="submission" date="2017-07" db="EMBL/GenBank/DDBJ databases">
        <title>Draft genome sequence of Effusibacillus lacus strain skLN1.</title>
        <authorList>
            <person name="Watanabe M."/>
            <person name="Kojima H."/>
            <person name="Fukui M."/>
        </authorList>
    </citation>
    <scope>NUCLEOTIDE SEQUENCE [LARGE SCALE GENOMIC DNA]</scope>
    <source>
        <strain evidence="19">skLN1</strain>
    </source>
</reference>
<dbReference type="NCBIfam" id="NF000594">
    <property type="entry name" value="PRK00015.1-1"/>
    <property type="match status" value="1"/>
</dbReference>
<dbReference type="GO" id="GO:0006298">
    <property type="term" value="P:mismatch repair"/>
    <property type="evidence" value="ECO:0007669"/>
    <property type="project" value="TreeGrafter"/>
</dbReference>
<evidence type="ECO:0000256" key="2">
    <source>
        <dbReference type="ARBA" id="ARBA00001946"/>
    </source>
</evidence>
<dbReference type="GO" id="GO:0032299">
    <property type="term" value="C:ribonuclease H2 complex"/>
    <property type="evidence" value="ECO:0007669"/>
    <property type="project" value="TreeGrafter"/>
</dbReference>
<sequence length="268" mass="29628">MNVKDLKIKSVQEIKDWLDSQTEVSARILGAMRKDSRQGVRAIAESYLRKRSKLQMEAKRMEELWTFERSLAAQGFQTIAGVDEAGRGPLAGPVVAGACILPLGIEIPGLNDSKQLTPGQRESLFHLIREKAVAFGIGIVDVDYIDTYNILQAAYEAMRRAIKAMDTMPDHLLNDAVTIPGVSVPQMPIVKGDAKSHSIAAASILAKVTRDRLMQEYGRIYPEYGFERHMGYSTPEHIDALQRYGPCPIHRRSFAPVAEAGRGPLRGA</sequence>
<dbReference type="PANTHER" id="PTHR10954">
    <property type="entry name" value="RIBONUCLEASE H2 SUBUNIT A"/>
    <property type="match status" value="1"/>
</dbReference>
<comment type="cofactor">
    <cofactor evidence="14 15">
        <name>Mn(2+)</name>
        <dbReference type="ChEBI" id="CHEBI:29035"/>
    </cofactor>
    <cofactor evidence="14 15">
        <name>Mg(2+)</name>
        <dbReference type="ChEBI" id="CHEBI:18420"/>
    </cofactor>
    <text evidence="14 15">Manganese or magnesium. Binds 1 divalent metal ion per monomer in the absence of substrate. May bind a second metal ion after substrate binding.</text>
</comment>
<dbReference type="PROSITE" id="PS51975">
    <property type="entry name" value="RNASE_H_2"/>
    <property type="match status" value="1"/>
</dbReference>
<evidence type="ECO:0000313" key="18">
    <source>
        <dbReference type="EMBL" id="GAX91424.1"/>
    </source>
</evidence>
<dbReference type="InterPro" id="IPR012337">
    <property type="entry name" value="RNaseH-like_sf"/>
</dbReference>
<dbReference type="GO" id="GO:0005737">
    <property type="term" value="C:cytoplasm"/>
    <property type="evidence" value="ECO:0007669"/>
    <property type="project" value="UniProtKB-SubCell"/>
</dbReference>
<evidence type="ECO:0000256" key="6">
    <source>
        <dbReference type="ARBA" id="ARBA00012180"/>
    </source>
</evidence>
<comment type="catalytic activity">
    <reaction evidence="1 14 15 16">
        <text>Endonucleolytic cleavage to 5'-phosphomonoester.</text>
        <dbReference type="EC" id="3.1.26.4"/>
    </reaction>
</comment>
<dbReference type="PANTHER" id="PTHR10954:SF18">
    <property type="entry name" value="RIBONUCLEASE HII"/>
    <property type="match status" value="1"/>
</dbReference>
<evidence type="ECO:0000256" key="11">
    <source>
        <dbReference type="ARBA" id="ARBA00022759"/>
    </source>
</evidence>
<keyword evidence="12 14" id="KW-0378">Hydrolase</keyword>
<dbReference type="InterPro" id="IPR036397">
    <property type="entry name" value="RNaseH_sf"/>
</dbReference>
<dbReference type="GO" id="GO:0030145">
    <property type="term" value="F:manganese ion binding"/>
    <property type="evidence" value="ECO:0007669"/>
    <property type="project" value="UniProtKB-UniRule"/>
</dbReference>
<evidence type="ECO:0000256" key="3">
    <source>
        <dbReference type="ARBA" id="ARBA00004065"/>
    </source>
</evidence>
<evidence type="ECO:0000256" key="1">
    <source>
        <dbReference type="ARBA" id="ARBA00000077"/>
    </source>
</evidence>